<dbReference type="EMBL" id="HF582854">
    <property type="protein sequence ID" value="CCQ36606.1"/>
    <property type="molecule type" value="Genomic_DNA"/>
</dbReference>
<dbReference type="Proteomes" id="UP000011867">
    <property type="component" value="Chromosome"/>
</dbReference>
<dbReference type="KEGG" id="nmo:Nmlp_2439"/>
<dbReference type="STRING" id="268739.Nmlp_2439"/>
<gene>
    <name evidence="3" type="ordered locus">Nmlp_2439</name>
</gene>
<evidence type="ECO:0000313" key="4">
    <source>
        <dbReference type="Proteomes" id="UP000011867"/>
    </source>
</evidence>
<protein>
    <submittedName>
        <fullName evidence="3">Uncharacterized protein</fullName>
    </submittedName>
</protein>
<keyword evidence="2" id="KW-0472">Membrane</keyword>
<keyword evidence="4" id="KW-1185">Reference proteome</keyword>
<dbReference type="OrthoDB" id="342245at2157"/>
<feature type="region of interest" description="Disordered" evidence="1">
    <location>
        <begin position="142"/>
        <end position="183"/>
    </location>
</feature>
<dbReference type="HOGENOM" id="CLU_071225_0_0_2"/>
<organism evidence="3 4">
    <name type="scientific">Natronomonas moolapensis (strain DSM 18674 / CECT 7526 / JCM 14361 / 8.8.11)</name>
    <dbReference type="NCBI Taxonomy" id="268739"/>
    <lineage>
        <taxon>Archaea</taxon>
        <taxon>Methanobacteriati</taxon>
        <taxon>Methanobacteriota</taxon>
        <taxon>Stenosarchaea group</taxon>
        <taxon>Halobacteria</taxon>
        <taxon>Halobacteriales</taxon>
        <taxon>Natronomonadaceae</taxon>
        <taxon>Natronomonas</taxon>
    </lineage>
</organism>
<evidence type="ECO:0000256" key="2">
    <source>
        <dbReference type="SAM" id="Phobius"/>
    </source>
</evidence>
<dbReference type="RefSeq" id="WP_015409403.1">
    <property type="nucleotide sequence ID" value="NC_020388.1"/>
</dbReference>
<keyword evidence="2" id="KW-0812">Transmembrane</keyword>
<evidence type="ECO:0000313" key="3">
    <source>
        <dbReference type="EMBL" id="CCQ36606.1"/>
    </source>
</evidence>
<reference evidence="3 4" key="1">
    <citation type="journal article" date="2013" name="Genome Announc.">
        <title>Genome of the haloarchaeon Natronomonas moolapensis, a neutrophilic member of a previously haloalkaliphilic genus.</title>
        <authorList>
            <person name="Dyall-Smith M.L."/>
            <person name="Pfeiffer F."/>
            <person name="Oberwinkler T."/>
            <person name="Klee K."/>
            <person name="Rampp M."/>
            <person name="Palm P."/>
            <person name="Gross K."/>
            <person name="Schuster S.C."/>
            <person name="Oesterhelt D."/>
        </authorList>
    </citation>
    <scope>NUCLEOTIDE SEQUENCE [LARGE SCALE GENOMIC DNA]</scope>
    <source>
        <strain evidence="4">DSM 18674 / JCM 14361 / 8.8.11</strain>
    </source>
</reference>
<keyword evidence="2" id="KW-1133">Transmembrane helix</keyword>
<accession>M1XR29</accession>
<feature type="compositionally biased region" description="Basic and acidic residues" evidence="1">
    <location>
        <begin position="147"/>
        <end position="166"/>
    </location>
</feature>
<dbReference type="eggNOG" id="arCOG03888">
    <property type="taxonomic scope" value="Archaea"/>
</dbReference>
<sequence>MKSSTLAATLVALLLFGTLFAGSAAAVESTAQELPEESEVGTDFEATFEVTSLFDEFERWTLVTNTDLDNATWTIRRYNQAGDELSREDVDGASATEPIDIDDDTASVEIRVTGTTPEISELSYEPPDRFVAANFTLERAGGTERSIGSHESHHYTAESRQAREAIDSASESVGDSGGDARDSLDSAISAYESGNFENAIDLAERAESEASQSRLVRNALLGVGAVIVLAILVGGGYWVYKSRQQGPSRLK</sequence>
<dbReference type="AlphaFoldDB" id="M1XR29"/>
<proteinExistence type="predicted"/>
<dbReference type="GeneID" id="14652542"/>
<name>M1XR29_NATM8</name>
<evidence type="ECO:0000256" key="1">
    <source>
        <dbReference type="SAM" id="MobiDB-lite"/>
    </source>
</evidence>
<feature type="transmembrane region" description="Helical" evidence="2">
    <location>
        <begin position="219"/>
        <end position="240"/>
    </location>
</feature>